<organism evidence="1 2">
    <name type="scientific">Halolactibacillus alkaliphilus</name>
    <dbReference type="NCBI Taxonomy" id="442899"/>
    <lineage>
        <taxon>Bacteria</taxon>
        <taxon>Bacillati</taxon>
        <taxon>Bacillota</taxon>
        <taxon>Bacilli</taxon>
        <taxon>Bacillales</taxon>
        <taxon>Bacillaceae</taxon>
        <taxon>Halolactibacillus</taxon>
    </lineage>
</organism>
<comment type="caution">
    <text evidence="1">The sequence shown here is derived from an EMBL/GenBank/DDBJ whole genome shotgun (WGS) entry which is preliminary data.</text>
</comment>
<accession>A0A511X407</accession>
<evidence type="ECO:0000313" key="1">
    <source>
        <dbReference type="EMBL" id="GEN57645.1"/>
    </source>
</evidence>
<dbReference type="OrthoDB" id="9789943at2"/>
<dbReference type="PANTHER" id="PTHR34351">
    <property type="entry name" value="SLR1927 PROTEIN-RELATED"/>
    <property type="match status" value="1"/>
</dbReference>
<reference evidence="1 2" key="1">
    <citation type="submission" date="2019-07" db="EMBL/GenBank/DDBJ databases">
        <title>Whole genome shotgun sequence of Halolactibacillus alkaliphilus NBRC 103919.</title>
        <authorList>
            <person name="Hosoyama A."/>
            <person name="Uohara A."/>
            <person name="Ohji S."/>
            <person name="Ichikawa N."/>
        </authorList>
    </citation>
    <scope>NUCLEOTIDE SEQUENCE [LARGE SCALE GENOMIC DNA]</scope>
    <source>
        <strain evidence="1 2">NBRC 103919</strain>
    </source>
</reference>
<proteinExistence type="predicted"/>
<dbReference type="AlphaFoldDB" id="A0A511X407"/>
<dbReference type="RefSeq" id="WP_089803285.1">
    <property type="nucleotide sequence ID" value="NZ_BJYE01000035.1"/>
</dbReference>
<dbReference type="PANTHER" id="PTHR34351:SF2">
    <property type="entry name" value="DUF58 DOMAIN-CONTAINING PROTEIN"/>
    <property type="match status" value="1"/>
</dbReference>
<gene>
    <name evidence="1" type="ORF">HAL01_21090</name>
</gene>
<dbReference type="Proteomes" id="UP000321400">
    <property type="component" value="Unassembled WGS sequence"/>
</dbReference>
<name>A0A511X407_9BACI</name>
<dbReference type="STRING" id="442899.SAMN05720591_13313"/>
<dbReference type="EMBL" id="BJYE01000035">
    <property type="protein sequence ID" value="GEN57645.1"/>
    <property type="molecule type" value="Genomic_DNA"/>
</dbReference>
<protein>
    <submittedName>
        <fullName evidence="1">Uncharacterized protein</fullName>
    </submittedName>
</protein>
<keyword evidence="2" id="KW-1185">Reference proteome</keyword>
<evidence type="ECO:0000313" key="2">
    <source>
        <dbReference type="Proteomes" id="UP000321400"/>
    </source>
</evidence>
<sequence length="365" mass="42616">MNLAWLIIFVVSFIYCQSYFFLKFGFKGLTYERTFNKQTAFPNEKIEIIDEITNKKILPLPWVSVEAKLSKYLVSVIDERIPDEDPFHQTLFSLLPYQRIKRRHHMIVKKRGVYQLASVALTLGDMFGFSDHYQSHETAARLVVYPMLMRKSDLPEDVQFFLGEHAVNRWIIEDPFLKIGTRDYVEGDGSHKINWKQTAKRQVLQVNEHDHTRERDLTILLNIDQADDIWLPIEDDDLFENSLSVIASVFYDLKLQGAPFRFLTNAVTKDKRDPAINDFVSVEKGQGHRHYIEGLTKLSYLIPERKHHFKYVLENVAKEPGIGETYVIFTPIVTPILKVQVDQLKKQGKRISIIPLRKKKVMHNA</sequence>